<protein>
    <recommendedName>
        <fullName evidence="4">E2F-associated phosphoprotein</fullName>
    </recommendedName>
</protein>
<evidence type="ECO:0008006" key="4">
    <source>
        <dbReference type="Google" id="ProtNLM"/>
    </source>
</evidence>
<reference evidence="2" key="1">
    <citation type="submission" date="2021-01" db="EMBL/GenBank/DDBJ databases">
        <title>Adiantum capillus-veneris genome.</title>
        <authorList>
            <person name="Fang Y."/>
            <person name="Liao Q."/>
        </authorList>
    </citation>
    <scope>NUCLEOTIDE SEQUENCE</scope>
    <source>
        <strain evidence="2">H3</strain>
        <tissue evidence="2">Leaf</tissue>
    </source>
</reference>
<organism evidence="2 3">
    <name type="scientific">Adiantum capillus-veneris</name>
    <name type="common">Maidenhair fern</name>
    <dbReference type="NCBI Taxonomy" id="13818"/>
    <lineage>
        <taxon>Eukaryota</taxon>
        <taxon>Viridiplantae</taxon>
        <taxon>Streptophyta</taxon>
        <taxon>Embryophyta</taxon>
        <taxon>Tracheophyta</taxon>
        <taxon>Polypodiopsida</taxon>
        <taxon>Polypodiidae</taxon>
        <taxon>Polypodiales</taxon>
        <taxon>Pteridineae</taxon>
        <taxon>Pteridaceae</taxon>
        <taxon>Vittarioideae</taxon>
        <taxon>Adiantum</taxon>
    </lineage>
</organism>
<dbReference type="PANTHER" id="PTHR15967">
    <property type="entry name" value="E2F-ASSOCIATED PHOSPHOPROTEIN"/>
    <property type="match status" value="1"/>
</dbReference>
<gene>
    <name evidence="2" type="ORF">GOP47_0010584</name>
</gene>
<dbReference type="Pfam" id="PF10238">
    <property type="entry name" value="Eapp_C"/>
    <property type="match status" value="1"/>
</dbReference>
<accession>A0A9D4UV66</accession>
<dbReference type="AlphaFoldDB" id="A0A9D4UV66"/>
<dbReference type="InterPro" id="IPR019370">
    <property type="entry name" value="E2F-assoc_phosphoprotein"/>
</dbReference>
<feature type="region of interest" description="Disordered" evidence="1">
    <location>
        <begin position="1"/>
        <end position="61"/>
    </location>
</feature>
<dbReference type="OrthoDB" id="122464at2759"/>
<sequence length="79" mass="8610">MSAQAGPLATQKSGSSTAGPVNFSDSSNDELDETPPEFYDATMDDRDQAWAERKRKGRKSDALLSCPACFTTLCMDCQR</sequence>
<evidence type="ECO:0000313" key="2">
    <source>
        <dbReference type="EMBL" id="KAI5074623.1"/>
    </source>
</evidence>
<feature type="compositionally biased region" description="Polar residues" evidence="1">
    <location>
        <begin position="10"/>
        <end position="26"/>
    </location>
</feature>
<dbReference type="EMBL" id="JABFUD020000010">
    <property type="protein sequence ID" value="KAI5074623.1"/>
    <property type="molecule type" value="Genomic_DNA"/>
</dbReference>
<evidence type="ECO:0000313" key="3">
    <source>
        <dbReference type="Proteomes" id="UP000886520"/>
    </source>
</evidence>
<dbReference type="Proteomes" id="UP000886520">
    <property type="component" value="Chromosome 10"/>
</dbReference>
<keyword evidence="3" id="KW-1185">Reference proteome</keyword>
<dbReference type="GO" id="GO:0005634">
    <property type="term" value="C:nucleus"/>
    <property type="evidence" value="ECO:0007669"/>
    <property type="project" value="TreeGrafter"/>
</dbReference>
<evidence type="ECO:0000256" key="1">
    <source>
        <dbReference type="SAM" id="MobiDB-lite"/>
    </source>
</evidence>
<dbReference type="PANTHER" id="PTHR15967:SF0">
    <property type="entry name" value="E2F-ASSOCIATED PHOSPHOPROTEIN"/>
    <property type="match status" value="1"/>
</dbReference>
<comment type="caution">
    <text evidence="2">The sequence shown here is derived from an EMBL/GenBank/DDBJ whole genome shotgun (WGS) entry which is preliminary data.</text>
</comment>
<proteinExistence type="predicted"/>
<name>A0A9D4UV66_ADICA</name>
<feature type="compositionally biased region" description="Basic and acidic residues" evidence="1">
    <location>
        <begin position="43"/>
        <end position="52"/>
    </location>
</feature>